<dbReference type="SMART" id="SM00220">
    <property type="entry name" value="S_TKc"/>
    <property type="match status" value="1"/>
</dbReference>
<evidence type="ECO:0000256" key="6">
    <source>
        <dbReference type="SAM" id="MobiDB-lite"/>
    </source>
</evidence>
<dbReference type="PANTHER" id="PTHR43289">
    <property type="entry name" value="MITOGEN-ACTIVATED PROTEIN KINASE KINASE KINASE 20-RELATED"/>
    <property type="match status" value="1"/>
</dbReference>
<feature type="region of interest" description="Disordered" evidence="6">
    <location>
        <begin position="282"/>
        <end position="306"/>
    </location>
</feature>
<dbReference type="RefSeq" id="WP_267258260.1">
    <property type="nucleotide sequence ID" value="NZ_CP084204.1"/>
</dbReference>
<keyword evidence="2 5" id="KW-0547">Nucleotide-binding</keyword>
<dbReference type="PROSITE" id="PS50011">
    <property type="entry name" value="PROTEIN_KINASE_DOM"/>
    <property type="match status" value="1"/>
</dbReference>
<dbReference type="PROSITE" id="PS00108">
    <property type="entry name" value="PROTEIN_KINASE_ST"/>
    <property type="match status" value="1"/>
</dbReference>
<dbReference type="EMBL" id="CP084204">
    <property type="protein sequence ID" value="UZX20264.1"/>
    <property type="molecule type" value="Genomic_DNA"/>
</dbReference>
<keyword evidence="3 8" id="KW-0418">Kinase</keyword>
<dbReference type="PANTHER" id="PTHR43289:SF34">
    <property type="entry name" value="SERINE_THREONINE-PROTEIN KINASE YBDM-RELATED"/>
    <property type="match status" value="1"/>
</dbReference>
<evidence type="ECO:0000256" key="4">
    <source>
        <dbReference type="ARBA" id="ARBA00022840"/>
    </source>
</evidence>
<feature type="domain" description="Protein kinase" evidence="7">
    <location>
        <begin position="15"/>
        <end position="266"/>
    </location>
</feature>
<dbReference type="Gene3D" id="3.30.200.20">
    <property type="entry name" value="Phosphorylase Kinase, domain 1"/>
    <property type="match status" value="1"/>
</dbReference>
<evidence type="ECO:0000313" key="9">
    <source>
        <dbReference type="Proteomes" id="UP001164506"/>
    </source>
</evidence>
<name>A0ABY6QUS7_9ACTN</name>
<dbReference type="InterPro" id="IPR000719">
    <property type="entry name" value="Prot_kinase_dom"/>
</dbReference>
<dbReference type="GeneID" id="95598947"/>
<feature type="region of interest" description="Disordered" evidence="6">
    <location>
        <begin position="332"/>
        <end position="373"/>
    </location>
</feature>
<keyword evidence="8" id="KW-0723">Serine/threonine-protein kinase</keyword>
<dbReference type="Gene3D" id="1.10.510.10">
    <property type="entry name" value="Transferase(Phosphotransferase) domain 1"/>
    <property type="match status" value="1"/>
</dbReference>
<dbReference type="InterPro" id="IPR008271">
    <property type="entry name" value="Ser/Thr_kinase_AS"/>
</dbReference>
<sequence length="513" mass="55473">MWDLSKDDPRTIGSFRIVARLGSGGMGTVYLATQEGRDKHVALKTIKSEYAQEEGFRRRFTREATAASSVRSPYTVRVVGFDTQAREPWLATEYVEGLSLREHVQQHGALDLPAAVELALGLSFGLASIHKAGLVHRDLKPGNVLLTDNGPRIIDFGLAYATDFSHATRTESVLGTPGYFSPEQVQGRPVSAASDVFALGAVLTFASSGDHAFPGITPLTAQYHVVHEEPRLSDVHEELRDLIAACMHKDPHERPPLSDILAHLTSLRSYGHKKTAAAFRRSRLAGPRPAAPADEPSTVIPTRTSRSRTGRWAVLAASGALLLATGAAAGRLVSPPTSSATAPNDAPTVEPTVEEPTEEPTTEADPYRSLPGSLSFSPTAKKCVISEGLGLDTASEGFSISVTPVAYRRGWLTEAVIDITNDRGQTADEPPVVHVRLPKGEDISLTMPQGKRTWSFRWPDVLRTAGRDEMPRAYKVMEPRELFGTYTIIIVDYSIMACNGFEGDPRDAAGTSS</sequence>
<feature type="compositionally biased region" description="Acidic residues" evidence="6">
    <location>
        <begin position="352"/>
        <end position="362"/>
    </location>
</feature>
<evidence type="ECO:0000256" key="2">
    <source>
        <dbReference type="ARBA" id="ARBA00022741"/>
    </source>
</evidence>
<dbReference type="CDD" id="cd14014">
    <property type="entry name" value="STKc_PknB_like"/>
    <property type="match status" value="1"/>
</dbReference>
<dbReference type="InterPro" id="IPR011009">
    <property type="entry name" value="Kinase-like_dom_sf"/>
</dbReference>
<reference evidence="8" key="1">
    <citation type="submission" date="2021-09" db="EMBL/GenBank/DDBJ databases">
        <title>Complete genome sequence and metabolic characterization of Streptomyces tanashiensis DSM 731 the producer of antibacterial Kalafungin and diverse secondary metabolites.</title>
        <authorList>
            <person name="Abbasi M.N."/>
            <person name="Anwar M.N."/>
            <person name="Alam K."/>
            <person name="Shoaib M."/>
            <person name="Lin Z."/>
            <person name="Hayat M."/>
            <person name="Ali M.I."/>
            <person name="Malik H.M.T."/>
            <person name="Ahmed I."/>
            <person name="Li A."/>
            <person name="Hailong Wang H."/>
            <person name="Zhang Y."/>
        </authorList>
    </citation>
    <scope>NUCLEOTIDE SEQUENCE</scope>
    <source>
        <strain evidence="8">Kala</strain>
    </source>
</reference>
<evidence type="ECO:0000256" key="3">
    <source>
        <dbReference type="ARBA" id="ARBA00022777"/>
    </source>
</evidence>
<dbReference type="GO" id="GO:0004674">
    <property type="term" value="F:protein serine/threonine kinase activity"/>
    <property type="evidence" value="ECO:0007669"/>
    <property type="project" value="UniProtKB-KW"/>
</dbReference>
<dbReference type="SUPFAM" id="SSF56112">
    <property type="entry name" value="Protein kinase-like (PK-like)"/>
    <property type="match status" value="1"/>
</dbReference>
<dbReference type="PROSITE" id="PS00107">
    <property type="entry name" value="PROTEIN_KINASE_ATP"/>
    <property type="match status" value="1"/>
</dbReference>
<organism evidence="8 9">
    <name type="scientific">Streptomyces tanashiensis</name>
    <dbReference type="NCBI Taxonomy" id="67367"/>
    <lineage>
        <taxon>Bacteria</taxon>
        <taxon>Bacillati</taxon>
        <taxon>Actinomycetota</taxon>
        <taxon>Actinomycetes</taxon>
        <taxon>Kitasatosporales</taxon>
        <taxon>Streptomycetaceae</taxon>
        <taxon>Streptomyces</taxon>
    </lineage>
</organism>
<gene>
    <name evidence="8" type="ORF">LDH80_05845</name>
</gene>
<evidence type="ECO:0000256" key="5">
    <source>
        <dbReference type="PROSITE-ProRule" id="PRU10141"/>
    </source>
</evidence>
<feature type="binding site" evidence="5">
    <location>
        <position position="44"/>
    </location>
    <ligand>
        <name>ATP</name>
        <dbReference type="ChEBI" id="CHEBI:30616"/>
    </ligand>
</feature>
<dbReference type="InterPro" id="IPR017441">
    <property type="entry name" value="Protein_kinase_ATP_BS"/>
</dbReference>
<dbReference type="Pfam" id="PF00069">
    <property type="entry name" value="Pkinase"/>
    <property type="match status" value="1"/>
</dbReference>
<keyword evidence="1" id="KW-0808">Transferase</keyword>
<accession>A0ABY6QUS7</accession>
<evidence type="ECO:0000256" key="1">
    <source>
        <dbReference type="ARBA" id="ARBA00022679"/>
    </source>
</evidence>
<protein>
    <submittedName>
        <fullName evidence="8">Serine/threonine protein kinase</fullName>
    </submittedName>
</protein>
<keyword evidence="9" id="KW-1185">Reference proteome</keyword>
<keyword evidence="4 5" id="KW-0067">ATP-binding</keyword>
<dbReference type="Proteomes" id="UP001164506">
    <property type="component" value="Chromosome"/>
</dbReference>
<proteinExistence type="predicted"/>
<evidence type="ECO:0000259" key="7">
    <source>
        <dbReference type="PROSITE" id="PS50011"/>
    </source>
</evidence>
<evidence type="ECO:0000313" key="8">
    <source>
        <dbReference type="EMBL" id="UZX20264.1"/>
    </source>
</evidence>